<sequence length="580" mass="59952">MSSIVAPTRTSRLAVLALLLTVLVVLSTAFLGATAAAASGTNAAAVYDDTTLQSAATATDSDGDGLTDREEVNGWGTDPNNADTDGDGTDDGAETVDGTARTDLHTLRVTKVGAEDGRADYSLTTSGQLSGLSDFEDTLNGNTASGRVGPTAGNDTVAFAGETTSFSLDGPAVLYLDGTVVQPSDLQPETHVLSITKNGAEDGKANYELVVNGTLTPRDDFEDTINNTAASGSVGPQSGTDSVEFTGEITSLSLDGPAVVTLDGQEIDPSTYGNSPETHTLVVTKDGAEDGKANYQFSVDGTLTPRDDFEDTINNTAASGSVGPTAGTDSVEFTGNITSFSLDGPAVVTLDGEKTDPRALGTTQIEFNQTYEGDVSGDERHVHTFSVDQDAYIRIPFGGGPDTARATLYAPSGTELDTSVSYADTIPFGAQAPETGTYRIVVTEHDDAFSGYHFEVNTARPDGLEPDDDQSSATTLASGQPAEAILGEGEHDWFALDAQSGEQITVDLRRHSNNFGSDVAVALVAPDGSEIASDTSSCGVGMCDPDDLTVTAATNGTYYVRVSGDSTEGFISYEVNATAV</sequence>
<organism evidence="6 7">
    <name type="scientific">Halogeometricum borinquense</name>
    <dbReference type="NCBI Taxonomy" id="60847"/>
    <lineage>
        <taxon>Archaea</taxon>
        <taxon>Methanobacteriati</taxon>
        <taxon>Methanobacteriota</taxon>
        <taxon>Stenosarchaea group</taxon>
        <taxon>Halobacteria</taxon>
        <taxon>Halobacteriales</taxon>
        <taxon>Haloferacaceae</taxon>
        <taxon>Halogeometricum</taxon>
    </lineage>
</organism>
<comment type="caution">
    <text evidence="6">The sequence shown here is derived from an EMBL/GenBank/DDBJ whole genome shotgun (WGS) entry which is preliminary data.</text>
</comment>
<dbReference type="Pfam" id="PF18884">
    <property type="entry name" value="TSP3_bac"/>
    <property type="match status" value="1"/>
</dbReference>
<reference evidence="6 7" key="1">
    <citation type="submission" date="2018-12" db="EMBL/GenBank/DDBJ databases">
        <title>Genome analysis provides insights into bioremediation potentialities of Halogeometricum borinquense strain N11.</title>
        <authorList>
            <person name="Najjari A."/>
            <person name="Youssef N."/>
            <person name="Fhoula I."/>
            <person name="Ben Dhia O."/>
            <person name="Mahjoubi M."/>
            <person name="Ouzari H.I."/>
            <person name="Cherif A."/>
        </authorList>
    </citation>
    <scope>NUCLEOTIDE SEQUENCE [LARGE SCALE GENOMIC DNA]</scope>
    <source>
        <strain evidence="6 7">N11</strain>
    </source>
</reference>
<dbReference type="InterPro" id="IPR059100">
    <property type="entry name" value="TSP3_bac"/>
</dbReference>
<dbReference type="RefSeq" id="WP_129783270.1">
    <property type="nucleotide sequence ID" value="NZ_RZHH01000002.1"/>
</dbReference>
<evidence type="ECO:0000256" key="4">
    <source>
        <dbReference type="ARBA" id="ARBA00022837"/>
    </source>
</evidence>
<dbReference type="AlphaFoldDB" id="A0A482TI97"/>
<feature type="region of interest" description="Disordered" evidence="5">
    <location>
        <begin position="458"/>
        <end position="477"/>
    </location>
</feature>
<accession>A0A482TI97</accession>
<feature type="compositionally biased region" description="Acidic residues" evidence="5">
    <location>
        <begin position="84"/>
        <end position="94"/>
    </location>
</feature>
<keyword evidence="4" id="KW-0106">Calcium</keyword>
<evidence type="ECO:0000256" key="3">
    <source>
        <dbReference type="ARBA" id="ARBA00022729"/>
    </source>
</evidence>
<proteinExistence type="predicted"/>
<name>A0A482TI97_9EURY</name>
<dbReference type="Gene3D" id="2.60.120.380">
    <property type="match status" value="2"/>
</dbReference>
<protein>
    <submittedName>
        <fullName evidence="6">Pre-peptidase</fullName>
    </submittedName>
</protein>
<evidence type="ECO:0000256" key="1">
    <source>
        <dbReference type="ARBA" id="ARBA00004613"/>
    </source>
</evidence>
<comment type="subcellular location">
    <subcellularLocation>
        <location evidence="1">Secreted</location>
    </subcellularLocation>
</comment>
<evidence type="ECO:0000313" key="7">
    <source>
        <dbReference type="Proteomes" id="UP000294028"/>
    </source>
</evidence>
<keyword evidence="2" id="KW-0964">Secreted</keyword>
<evidence type="ECO:0000256" key="5">
    <source>
        <dbReference type="SAM" id="MobiDB-lite"/>
    </source>
</evidence>
<keyword evidence="3" id="KW-0732">Signal</keyword>
<feature type="region of interest" description="Disordered" evidence="5">
    <location>
        <begin position="56"/>
        <end position="98"/>
    </location>
</feature>
<gene>
    <name evidence="6" type="ORF">ELS19_01450</name>
</gene>
<evidence type="ECO:0000256" key="2">
    <source>
        <dbReference type="ARBA" id="ARBA00022525"/>
    </source>
</evidence>
<dbReference type="Proteomes" id="UP000294028">
    <property type="component" value="Unassembled WGS sequence"/>
</dbReference>
<dbReference type="EMBL" id="RZHH01000002">
    <property type="protein sequence ID" value="RYJ12765.1"/>
    <property type="molecule type" value="Genomic_DNA"/>
</dbReference>
<evidence type="ECO:0000313" key="6">
    <source>
        <dbReference type="EMBL" id="RYJ12765.1"/>
    </source>
</evidence>